<accession>A0A7R9BHS4</accession>
<gene>
    <name evidence="9" type="ORF">NMOB1V02_LOCUS1849</name>
</gene>
<dbReference type="GO" id="GO:0005737">
    <property type="term" value="C:cytoplasm"/>
    <property type="evidence" value="ECO:0007669"/>
    <property type="project" value="InterPro"/>
</dbReference>
<dbReference type="InterPro" id="IPR036638">
    <property type="entry name" value="HLH_DNA-bd_sf"/>
</dbReference>
<dbReference type="GO" id="GO:0046983">
    <property type="term" value="F:protein dimerization activity"/>
    <property type="evidence" value="ECO:0007669"/>
    <property type="project" value="InterPro"/>
</dbReference>
<evidence type="ECO:0000256" key="5">
    <source>
        <dbReference type="ARBA" id="ARBA00023242"/>
    </source>
</evidence>
<dbReference type="Gene3D" id="4.10.280.10">
    <property type="entry name" value="Helix-loop-helix DNA-binding domain"/>
    <property type="match status" value="1"/>
</dbReference>
<dbReference type="SUPFAM" id="SSF47459">
    <property type="entry name" value="HLH, helix-loop-helix DNA-binding domain"/>
    <property type="match status" value="1"/>
</dbReference>
<dbReference type="PANTHER" id="PTHR23042">
    <property type="entry name" value="CIRCADIAN PROTEIN CLOCK/ARNT/BMAL/PAS"/>
    <property type="match status" value="1"/>
</dbReference>
<feature type="region of interest" description="Disordered" evidence="6">
    <location>
        <begin position="819"/>
        <end position="858"/>
    </location>
</feature>
<dbReference type="EMBL" id="OA882231">
    <property type="protein sequence ID" value="CAD7273989.1"/>
    <property type="molecule type" value="Genomic_DNA"/>
</dbReference>
<evidence type="ECO:0000256" key="6">
    <source>
        <dbReference type="SAM" id="MobiDB-lite"/>
    </source>
</evidence>
<dbReference type="GO" id="GO:0005634">
    <property type="term" value="C:nucleus"/>
    <property type="evidence" value="ECO:0007669"/>
    <property type="project" value="InterPro"/>
</dbReference>
<feature type="domain" description="PAS" evidence="7">
    <location>
        <begin position="239"/>
        <end position="306"/>
    </location>
</feature>
<dbReference type="Pfam" id="PF00010">
    <property type="entry name" value="HLH"/>
    <property type="match status" value="1"/>
</dbReference>
<dbReference type="GO" id="GO:0005667">
    <property type="term" value="C:transcription regulator complex"/>
    <property type="evidence" value="ECO:0007669"/>
    <property type="project" value="InterPro"/>
</dbReference>
<feature type="region of interest" description="Disordered" evidence="6">
    <location>
        <begin position="654"/>
        <end position="705"/>
    </location>
</feature>
<feature type="compositionally biased region" description="Polar residues" evidence="6">
    <location>
        <begin position="729"/>
        <end position="744"/>
    </location>
</feature>
<keyword evidence="1" id="KW-0677">Repeat</keyword>
<dbReference type="GO" id="GO:0003677">
    <property type="term" value="F:DNA binding"/>
    <property type="evidence" value="ECO:0007669"/>
    <property type="project" value="UniProtKB-KW"/>
</dbReference>
<dbReference type="PRINTS" id="PR00785">
    <property type="entry name" value="NCTRNSLOCATR"/>
</dbReference>
<dbReference type="Pfam" id="PF14598">
    <property type="entry name" value="PAS_11"/>
    <property type="match status" value="1"/>
</dbReference>
<dbReference type="SMART" id="SM00353">
    <property type="entry name" value="HLH"/>
    <property type="match status" value="1"/>
</dbReference>
<feature type="compositionally biased region" description="Polar residues" evidence="6">
    <location>
        <begin position="668"/>
        <end position="683"/>
    </location>
</feature>
<feature type="compositionally biased region" description="Polar residues" evidence="6">
    <location>
        <begin position="819"/>
        <end position="839"/>
    </location>
</feature>
<feature type="region of interest" description="Disordered" evidence="6">
    <location>
        <begin position="718"/>
        <end position="767"/>
    </location>
</feature>
<keyword evidence="5" id="KW-0539">Nucleus</keyword>
<dbReference type="SUPFAM" id="SSF55785">
    <property type="entry name" value="PYP-like sensor domain (PAS domain)"/>
    <property type="match status" value="2"/>
</dbReference>
<evidence type="ECO:0000313" key="9">
    <source>
        <dbReference type="EMBL" id="CAD7273989.1"/>
    </source>
</evidence>
<feature type="compositionally biased region" description="Low complexity" evidence="6">
    <location>
        <begin position="45"/>
        <end position="55"/>
    </location>
</feature>
<dbReference type="GO" id="GO:0003700">
    <property type="term" value="F:DNA-binding transcription factor activity"/>
    <property type="evidence" value="ECO:0007669"/>
    <property type="project" value="InterPro"/>
</dbReference>
<dbReference type="EMBL" id="CAJPEX010000194">
    <property type="protein sequence ID" value="CAG0914141.1"/>
    <property type="molecule type" value="Genomic_DNA"/>
</dbReference>
<evidence type="ECO:0000256" key="2">
    <source>
        <dbReference type="ARBA" id="ARBA00023015"/>
    </source>
</evidence>
<keyword evidence="2" id="KW-0805">Transcription regulation</keyword>
<keyword evidence="4" id="KW-0804">Transcription</keyword>
<dbReference type="SMART" id="SM00091">
    <property type="entry name" value="PAS"/>
    <property type="match status" value="2"/>
</dbReference>
<dbReference type="PROSITE" id="PS50888">
    <property type="entry name" value="BHLH"/>
    <property type="match status" value="1"/>
</dbReference>
<sequence length="858" mass="94454">MVKEYPSTLCRDSAVEKILTSTKTLLLIGSPPNSTLVRHQINGVSSSPSSSTSSSRKSRGDSSDSSNRSSRPRSRSFARRLLYLLPQSLREFPTTTTMSSLSPKSASVKEETIKSECLENSQAYDDLYSFQPASSSSGNTLGLSRDMRNKAEKLRRDKLNKHIVELGEILPAVKSTPKRLDKTSILRLAANFLRVHRNIVSLLSGNQRTKWPSTWVDSLLESSESFLLVTTGTGKILHVSEFVEKLLGHAQSSESFLLVTTGTGKILHVSEFVEKLLGHAQVDLLGHQVYVIVHPDDRGIFAQALHPQPGNRDRKVSQNQLDDWLFLGIASPVKSATILGLTLYQTMQDEYYTRHMLDGRIVNSDQRISLVAGYTVEEVLGKSGFSYVLSEDKTMAALLHREMLFSSRDGSAQVTYRLRTKTDEFVYLKTKGFLEFNRSNDAVESFICINAMISDAEGRVEMRRQVELYRNSPLLRQYAARMETNGSWMPPNQVAQGMLKFGSQTYSPFVPGTFTPNSPIYPSIPPYAAAPTYANISSPSTPRCNGNSSLSPEMLGNGASSASLSHQQHVVPHEIDNILNPAYPAGIPLSIPISQRNSAILGLEEHHQNHIPEIDPGHSSPATRPVATPYTNNGLCHGYNADDFVNNEQHRLTNGIQNGHHHPHHHSSQVTVECNPQQPMTTDQHSRKLDPYPPRVGSIWTPPTMSRASSVGMILSRSQPHETRCRTLQPHNSSTDPQQPSAIESSPSFQQSSSSPSTNGILGRGNHDDHPWPCDPCCQSGGSGGARCADAGNGDEFRSHHGWPVKCAPYRTAEDVVQVSSSTENPNGICMISSSTTKENIGDDHRAEPSNSVFAEQR</sequence>
<dbReference type="Proteomes" id="UP000678499">
    <property type="component" value="Unassembled WGS sequence"/>
</dbReference>
<feature type="compositionally biased region" description="Polar residues" evidence="6">
    <location>
        <begin position="849"/>
        <end position="858"/>
    </location>
</feature>
<dbReference type="InterPro" id="IPR001067">
    <property type="entry name" value="Nuc_translocat"/>
</dbReference>
<dbReference type="GO" id="GO:0045944">
    <property type="term" value="P:positive regulation of transcription by RNA polymerase II"/>
    <property type="evidence" value="ECO:0007669"/>
    <property type="project" value="UniProtKB-ARBA"/>
</dbReference>
<dbReference type="PROSITE" id="PS50112">
    <property type="entry name" value="PAS"/>
    <property type="match status" value="2"/>
</dbReference>
<feature type="domain" description="BHLH" evidence="8">
    <location>
        <begin position="143"/>
        <end position="196"/>
    </location>
</feature>
<dbReference type="InterPro" id="IPR050933">
    <property type="entry name" value="Circadian_TF"/>
</dbReference>
<keyword evidence="10" id="KW-1185">Reference proteome</keyword>
<dbReference type="AlphaFoldDB" id="A0A7R9BHS4"/>
<keyword evidence="3" id="KW-0238">DNA-binding</keyword>
<evidence type="ECO:0000259" key="8">
    <source>
        <dbReference type="PROSITE" id="PS50888"/>
    </source>
</evidence>
<dbReference type="InterPro" id="IPR000014">
    <property type="entry name" value="PAS"/>
</dbReference>
<evidence type="ECO:0000313" key="10">
    <source>
        <dbReference type="Proteomes" id="UP000678499"/>
    </source>
</evidence>
<proteinExistence type="predicted"/>
<evidence type="ECO:0000259" key="7">
    <source>
        <dbReference type="PROSITE" id="PS50112"/>
    </source>
</evidence>
<organism evidence="9">
    <name type="scientific">Notodromas monacha</name>
    <dbReference type="NCBI Taxonomy" id="399045"/>
    <lineage>
        <taxon>Eukaryota</taxon>
        <taxon>Metazoa</taxon>
        <taxon>Ecdysozoa</taxon>
        <taxon>Arthropoda</taxon>
        <taxon>Crustacea</taxon>
        <taxon>Oligostraca</taxon>
        <taxon>Ostracoda</taxon>
        <taxon>Podocopa</taxon>
        <taxon>Podocopida</taxon>
        <taxon>Cypridocopina</taxon>
        <taxon>Cypridoidea</taxon>
        <taxon>Cyprididae</taxon>
        <taxon>Notodromas</taxon>
    </lineage>
</organism>
<reference evidence="9" key="1">
    <citation type="submission" date="2020-11" db="EMBL/GenBank/DDBJ databases">
        <authorList>
            <person name="Tran Van P."/>
        </authorList>
    </citation>
    <scope>NUCLEOTIDE SEQUENCE</scope>
</reference>
<evidence type="ECO:0000256" key="3">
    <source>
        <dbReference type="ARBA" id="ARBA00023125"/>
    </source>
</evidence>
<dbReference type="CDD" id="cd11391">
    <property type="entry name" value="bHLH_PAS"/>
    <property type="match status" value="1"/>
</dbReference>
<evidence type="ECO:0000256" key="4">
    <source>
        <dbReference type="ARBA" id="ARBA00023163"/>
    </source>
</evidence>
<dbReference type="CDD" id="cd00130">
    <property type="entry name" value="PAS"/>
    <property type="match status" value="2"/>
</dbReference>
<feature type="region of interest" description="Disordered" evidence="6">
    <location>
        <begin position="38"/>
        <end position="75"/>
    </location>
</feature>
<dbReference type="InterPro" id="IPR035965">
    <property type="entry name" value="PAS-like_dom_sf"/>
</dbReference>
<dbReference type="InterPro" id="IPR011598">
    <property type="entry name" value="bHLH_dom"/>
</dbReference>
<protein>
    <submittedName>
        <fullName evidence="9">Uncharacterized protein</fullName>
    </submittedName>
</protein>
<name>A0A7R9BHS4_9CRUS</name>
<evidence type="ECO:0000256" key="1">
    <source>
        <dbReference type="ARBA" id="ARBA00022737"/>
    </source>
</evidence>
<dbReference type="Gene3D" id="3.30.450.20">
    <property type="entry name" value="PAS domain"/>
    <property type="match status" value="2"/>
</dbReference>
<dbReference type="OrthoDB" id="6342841at2759"/>
<feature type="compositionally biased region" description="Low complexity" evidence="6">
    <location>
        <begin position="745"/>
        <end position="757"/>
    </location>
</feature>
<feature type="domain" description="PAS" evidence="7">
    <location>
        <begin position="358"/>
        <end position="393"/>
    </location>
</feature>